<comment type="caution">
    <text evidence="2">The sequence shown here is derived from an EMBL/GenBank/DDBJ whole genome shotgun (WGS) entry which is preliminary data.</text>
</comment>
<gene>
    <name evidence="2" type="ORF">BZG36_02346</name>
</gene>
<dbReference type="AlphaFoldDB" id="A0A261Y2H0"/>
<evidence type="ECO:0000313" key="2">
    <source>
        <dbReference type="EMBL" id="OZJ04827.1"/>
    </source>
</evidence>
<evidence type="ECO:0000256" key="1">
    <source>
        <dbReference type="SAM" id="MobiDB-lite"/>
    </source>
</evidence>
<accession>A0A261Y2H0</accession>
<feature type="region of interest" description="Disordered" evidence="1">
    <location>
        <begin position="42"/>
        <end position="106"/>
    </location>
</feature>
<feature type="region of interest" description="Disordered" evidence="1">
    <location>
        <begin position="1"/>
        <end position="25"/>
    </location>
</feature>
<name>A0A261Y2H0_9FUNG</name>
<sequence length="142" mass="16126">MPSPPPNSTPPNPVIPNAAPTTDDVHGTVMTLSQETIDMFRFSENYRREREAARERARKRKEARKLRLHTTSSPPDTAHPDSPESPDTPDFEHQEPPPDTLVLYDPPPDALHVRLLHTVVNDGYRHTCDEDVTLWPVLPLRL</sequence>
<dbReference type="Proteomes" id="UP000242875">
    <property type="component" value="Unassembled WGS sequence"/>
</dbReference>
<organism evidence="2 3">
    <name type="scientific">Bifiguratus adelaidae</name>
    <dbReference type="NCBI Taxonomy" id="1938954"/>
    <lineage>
        <taxon>Eukaryota</taxon>
        <taxon>Fungi</taxon>
        <taxon>Fungi incertae sedis</taxon>
        <taxon>Mucoromycota</taxon>
        <taxon>Mucoromycotina</taxon>
        <taxon>Endogonomycetes</taxon>
        <taxon>Endogonales</taxon>
        <taxon>Endogonales incertae sedis</taxon>
        <taxon>Bifiguratus</taxon>
    </lineage>
</organism>
<feature type="compositionally biased region" description="Pro residues" evidence="1">
    <location>
        <begin position="1"/>
        <end position="14"/>
    </location>
</feature>
<feature type="compositionally biased region" description="Basic and acidic residues" evidence="1">
    <location>
        <begin position="44"/>
        <end position="55"/>
    </location>
</feature>
<reference evidence="2 3" key="1">
    <citation type="journal article" date="2017" name="Mycologia">
        <title>Bifiguratus adelaidae, gen. et sp. nov., a new member of Mucoromycotina in endophytic and soil-dwelling habitats.</title>
        <authorList>
            <person name="Torres-Cruz T.J."/>
            <person name="Billingsley Tobias T.L."/>
            <person name="Almatruk M."/>
            <person name="Hesse C."/>
            <person name="Kuske C.R."/>
            <person name="Desiro A."/>
            <person name="Benucci G.M."/>
            <person name="Bonito G."/>
            <person name="Stajich J.E."/>
            <person name="Dunlap C."/>
            <person name="Arnold A.E."/>
            <person name="Porras-Alfaro A."/>
        </authorList>
    </citation>
    <scope>NUCLEOTIDE SEQUENCE [LARGE SCALE GENOMIC DNA]</scope>
    <source>
        <strain evidence="2 3">AZ0501</strain>
    </source>
</reference>
<protein>
    <submittedName>
        <fullName evidence="2">Uncharacterized protein</fullName>
    </submittedName>
</protein>
<evidence type="ECO:0000313" key="3">
    <source>
        <dbReference type="Proteomes" id="UP000242875"/>
    </source>
</evidence>
<feature type="compositionally biased region" description="Basic residues" evidence="1">
    <location>
        <begin position="56"/>
        <end position="68"/>
    </location>
</feature>
<dbReference type="EMBL" id="MVBO01000029">
    <property type="protein sequence ID" value="OZJ04827.1"/>
    <property type="molecule type" value="Genomic_DNA"/>
</dbReference>
<proteinExistence type="predicted"/>
<keyword evidence="3" id="KW-1185">Reference proteome</keyword>